<name>A0AAU3IAD8_9ACTN</name>
<feature type="DNA-binding region" description="H-T-H motif" evidence="2">
    <location>
        <begin position="28"/>
        <end position="47"/>
    </location>
</feature>
<reference evidence="5" key="1">
    <citation type="submission" date="2022-10" db="EMBL/GenBank/DDBJ databases">
        <title>The complete genomes of actinobacterial strains from the NBC collection.</title>
        <authorList>
            <person name="Joergensen T.S."/>
            <person name="Alvarez Arevalo M."/>
            <person name="Sterndorff E.B."/>
            <person name="Faurdal D."/>
            <person name="Vuksanovic O."/>
            <person name="Mourched A.-S."/>
            <person name="Charusanti P."/>
            <person name="Shaw S."/>
            <person name="Blin K."/>
            <person name="Weber T."/>
        </authorList>
    </citation>
    <scope>NUCLEOTIDE SEQUENCE</scope>
    <source>
        <strain evidence="5">NBC_01393</strain>
    </source>
</reference>
<dbReference type="Pfam" id="PF17940">
    <property type="entry name" value="TetR_C_31"/>
    <property type="match status" value="1"/>
</dbReference>
<dbReference type="InterPro" id="IPR009057">
    <property type="entry name" value="Homeodomain-like_sf"/>
</dbReference>
<dbReference type="SUPFAM" id="SSF46689">
    <property type="entry name" value="Homeodomain-like"/>
    <property type="match status" value="1"/>
</dbReference>
<gene>
    <name evidence="4" type="ORF">OG699_00295</name>
    <name evidence="5" type="ORF">OG699_44965</name>
</gene>
<evidence type="ECO:0000256" key="2">
    <source>
        <dbReference type="PROSITE-ProRule" id="PRU00335"/>
    </source>
</evidence>
<dbReference type="GO" id="GO:0003700">
    <property type="term" value="F:DNA-binding transcription factor activity"/>
    <property type="evidence" value="ECO:0007669"/>
    <property type="project" value="TreeGrafter"/>
</dbReference>
<dbReference type="EMBL" id="CP109546">
    <property type="protein sequence ID" value="WTZ14482.1"/>
    <property type="molecule type" value="Genomic_DNA"/>
</dbReference>
<proteinExistence type="predicted"/>
<dbReference type="InterPro" id="IPR041583">
    <property type="entry name" value="TetR_C_31"/>
</dbReference>
<dbReference type="PANTHER" id="PTHR30055:SF231">
    <property type="entry name" value="TRANSCRIPTIONAL REGULATORY PROTEIN (PROBABLY DEOR-FAMILY)-RELATED"/>
    <property type="match status" value="1"/>
</dbReference>
<evidence type="ECO:0000313" key="4">
    <source>
        <dbReference type="EMBL" id="WTZ06604.1"/>
    </source>
</evidence>
<protein>
    <submittedName>
        <fullName evidence="5">TetR family transcriptional regulator</fullName>
    </submittedName>
</protein>
<evidence type="ECO:0000313" key="5">
    <source>
        <dbReference type="EMBL" id="WTZ14482.1"/>
    </source>
</evidence>
<dbReference type="GO" id="GO:0000976">
    <property type="term" value="F:transcription cis-regulatory region binding"/>
    <property type="evidence" value="ECO:0007669"/>
    <property type="project" value="TreeGrafter"/>
</dbReference>
<dbReference type="PROSITE" id="PS50977">
    <property type="entry name" value="HTH_TETR_2"/>
    <property type="match status" value="1"/>
</dbReference>
<dbReference type="EMBL" id="CP109546">
    <property type="protein sequence ID" value="WTZ06604.1"/>
    <property type="molecule type" value="Genomic_DNA"/>
</dbReference>
<sequence>MRQNPARRTALLDAAIDVLAREGSRGLTLRAVDARAGVPVGTSSNYFRNRDELLLQLMRRTNERIAPDPEQVADVMRAEPSTDLVALLLRQVHERMEADRAGYLAMLELRLEGTRRPELGRELTKNRAEVLEESVRFHLDAHLPGDRADVVLLYLAMSGMILDDLTVPEVLAPYAGDDLIGELARRLLPKGVA</sequence>
<organism evidence="5">
    <name type="scientific">Streptomyces sp. NBC_01393</name>
    <dbReference type="NCBI Taxonomy" id="2903851"/>
    <lineage>
        <taxon>Bacteria</taxon>
        <taxon>Bacillati</taxon>
        <taxon>Actinomycetota</taxon>
        <taxon>Actinomycetes</taxon>
        <taxon>Kitasatosporales</taxon>
        <taxon>Streptomycetaceae</taxon>
        <taxon>Streptomyces</taxon>
    </lineage>
</organism>
<dbReference type="PANTHER" id="PTHR30055">
    <property type="entry name" value="HTH-TYPE TRANSCRIPTIONAL REGULATOR RUTR"/>
    <property type="match status" value="1"/>
</dbReference>
<accession>A0AAU3IAD8</accession>
<dbReference type="Gene3D" id="1.10.357.10">
    <property type="entry name" value="Tetracycline Repressor, domain 2"/>
    <property type="match status" value="1"/>
</dbReference>
<feature type="domain" description="HTH tetR-type" evidence="3">
    <location>
        <begin position="5"/>
        <end position="65"/>
    </location>
</feature>
<dbReference type="Pfam" id="PF00440">
    <property type="entry name" value="TetR_N"/>
    <property type="match status" value="1"/>
</dbReference>
<evidence type="ECO:0000256" key="1">
    <source>
        <dbReference type="ARBA" id="ARBA00023125"/>
    </source>
</evidence>
<evidence type="ECO:0000259" key="3">
    <source>
        <dbReference type="PROSITE" id="PS50977"/>
    </source>
</evidence>
<dbReference type="AlphaFoldDB" id="A0AAU3IAD8"/>
<dbReference type="InterPro" id="IPR001647">
    <property type="entry name" value="HTH_TetR"/>
</dbReference>
<keyword evidence="1 2" id="KW-0238">DNA-binding</keyword>
<dbReference type="InterPro" id="IPR050109">
    <property type="entry name" value="HTH-type_TetR-like_transc_reg"/>
</dbReference>